<dbReference type="GO" id="GO:0005576">
    <property type="term" value="C:extracellular region"/>
    <property type="evidence" value="ECO:0007669"/>
    <property type="project" value="InterPro"/>
</dbReference>
<dbReference type="PANTHER" id="PTHR42039:SF1">
    <property type="entry name" value="PUTATIVE (AFU_ORTHOLOGUE AFUA_3G02940)-RELATED"/>
    <property type="match status" value="1"/>
</dbReference>
<keyword evidence="3" id="KW-1185">Reference proteome</keyword>
<evidence type="ECO:0000313" key="2">
    <source>
        <dbReference type="EMBL" id="OAX78065.1"/>
    </source>
</evidence>
<protein>
    <recommendedName>
        <fullName evidence="4">Allergen Asp f 4</fullName>
    </recommendedName>
</protein>
<dbReference type="Pfam" id="PF25312">
    <property type="entry name" value="Allergen_Asp_f_4"/>
    <property type="match status" value="1"/>
</dbReference>
<feature type="chain" id="PRO_5008598097" description="Allergen Asp f 4" evidence="1">
    <location>
        <begin position="20"/>
        <end position="250"/>
    </location>
</feature>
<dbReference type="InterPro" id="IPR038903">
    <property type="entry name" value="Allergen_Asp_f_4"/>
</dbReference>
<dbReference type="OrthoDB" id="118256at2759"/>
<feature type="signal peptide" evidence="1">
    <location>
        <begin position="1"/>
        <end position="19"/>
    </location>
</feature>
<sequence length="250" mass="26699">MKLTVTLALLGALAPLGLGQPHGRIQHENHISKRIEWTSILSNVFTTAGFGARATSGNGSGDTYQGNVGSPWGSNIIEVAERDASKYKYLAQVKGQNQEPWTVVFWNKVGPDGKFDGHYGHSALTLTLNPGEVKYVAFDENSQGGFGAYRTKDLPKNEWGSYACTWGEFDFGSAPNGGWSGFDVSAIQAQMSNMEVQGMKMCQVGGICSTVKPGGELDNAYGAKDRFVGGIGGNLPPGPVRLEITIAYQG</sequence>
<comment type="caution">
    <text evidence="2">The sequence shown here is derived from an EMBL/GenBank/DDBJ whole genome shotgun (WGS) entry which is preliminary data.</text>
</comment>
<accession>A0A1B7NMN2</accession>
<dbReference type="GO" id="GO:0019863">
    <property type="term" value="F:IgE binding"/>
    <property type="evidence" value="ECO:0007669"/>
    <property type="project" value="InterPro"/>
</dbReference>
<organism evidence="2 3">
    <name type="scientific">Emergomyces africanus</name>
    <dbReference type="NCBI Taxonomy" id="1955775"/>
    <lineage>
        <taxon>Eukaryota</taxon>
        <taxon>Fungi</taxon>
        <taxon>Dikarya</taxon>
        <taxon>Ascomycota</taxon>
        <taxon>Pezizomycotina</taxon>
        <taxon>Eurotiomycetes</taxon>
        <taxon>Eurotiomycetidae</taxon>
        <taxon>Onygenales</taxon>
        <taxon>Ajellomycetaceae</taxon>
        <taxon>Emergomyces</taxon>
    </lineage>
</organism>
<evidence type="ECO:0000313" key="3">
    <source>
        <dbReference type="Proteomes" id="UP000091918"/>
    </source>
</evidence>
<reference evidence="2 3" key="1">
    <citation type="submission" date="2015-07" db="EMBL/GenBank/DDBJ databases">
        <title>Emmonsia species relationships and genome sequence.</title>
        <authorList>
            <person name="Cuomo C.A."/>
            <person name="Schwartz I.S."/>
            <person name="Kenyon C."/>
            <person name="de Hoog G.S."/>
            <person name="Govender N.P."/>
            <person name="Botha A."/>
            <person name="Moreno L."/>
            <person name="de Vries M."/>
            <person name="Munoz J.F."/>
            <person name="Stielow J.B."/>
        </authorList>
    </citation>
    <scope>NUCLEOTIDE SEQUENCE [LARGE SCALE GENOMIC DNA]</scope>
    <source>
        <strain evidence="2 3">CBS 136260</strain>
    </source>
</reference>
<dbReference type="PANTHER" id="PTHR42039">
    <property type="entry name" value="PUTATIVE (AFU_ORTHOLOGUE AFUA_3G02940)-RELATED"/>
    <property type="match status" value="1"/>
</dbReference>
<dbReference type="EMBL" id="LGUA01001783">
    <property type="protein sequence ID" value="OAX78065.1"/>
    <property type="molecule type" value="Genomic_DNA"/>
</dbReference>
<keyword evidence="1" id="KW-0732">Signal</keyword>
<evidence type="ECO:0008006" key="4">
    <source>
        <dbReference type="Google" id="ProtNLM"/>
    </source>
</evidence>
<dbReference type="Proteomes" id="UP000091918">
    <property type="component" value="Unassembled WGS sequence"/>
</dbReference>
<gene>
    <name evidence="2" type="ORF">ACJ72_07630</name>
</gene>
<dbReference type="AlphaFoldDB" id="A0A1B7NMN2"/>
<proteinExistence type="predicted"/>
<name>A0A1B7NMN2_9EURO</name>
<evidence type="ECO:0000256" key="1">
    <source>
        <dbReference type="SAM" id="SignalP"/>
    </source>
</evidence>